<name>A0A4Y9AAZ9_9BACI</name>
<dbReference type="OrthoDB" id="1047417at2"/>
<dbReference type="Gene3D" id="1.10.10.630">
    <property type="entry name" value="DnaD domain-like"/>
    <property type="match status" value="1"/>
</dbReference>
<organism evidence="4 5">
    <name type="scientific">Lentibacillus salicampi</name>
    <dbReference type="NCBI Taxonomy" id="175306"/>
    <lineage>
        <taxon>Bacteria</taxon>
        <taxon>Bacillati</taxon>
        <taxon>Bacillota</taxon>
        <taxon>Bacilli</taxon>
        <taxon>Bacillales</taxon>
        <taxon>Bacillaceae</taxon>
        <taxon>Lentibacillus</taxon>
    </lineage>
</organism>
<keyword evidence="5" id="KW-1185">Reference proteome</keyword>
<feature type="compositionally biased region" description="Basic and acidic residues" evidence="2">
    <location>
        <begin position="66"/>
        <end position="79"/>
    </location>
</feature>
<dbReference type="NCBIfam" id="TIGR01446">
    <property type="entry name" value="DnaD_dom"/>
    <property type="match status" value="1"/>
</dbReference>
<sequence>MDASPGRVEEGFSGSRDGALDDHVNDGYGSDSALRHEGGHQPVGCSVEKRLPEQDERWTDQNPVDVPDRGIAHRPDQYTNRGADHLIDHAEDQGADHVPGQHPDRNANRTTAPLVKQTKAKTKPNDTKQIDDTDNTAGAFVFYQENFGPISPFVADALLHWVGDLGEALVLDAMKRALERGKSNWSYVKAILQAWAKKGITSVEAAKAEEAAFRRSRQERG</sequence>
<dbReference type="AlphaFoldDB" id="A0A4Y9AAZ9"/>
<dbReference type="EMBL" id="SRHY01000029">
    <property type="protein sequence ID" value="TFJ92100.1"/>
    <property type="molecule type" value="Genomic_DNA"/>
</dbReference>
<feature type="domain" description="DnaB/C C-terminal" evidence="3">
    <location>
        <begin position="141"/>
        <end position="209"/>
    </location>
</feature>
<dbReference type="InterPro" id="IPR034829">
    <property type="entry name" value="DnaD-like_sf"/>
</dbReference>
<feature type="region of interest" description="Disordered" evidence="2">
    <location>
        <begin position="1"/>
        <end position="79"/>
    </location>
</feature>
<dbReference type="InterPro" id="IPR006343">
    <property type="entry name" value="DnaB/C_C"/>
</dbReference>
<proteinExistence type="inferred from homology"/>
<evidence type="ECO:0000256" key="2">
    <source>
        <dbReference type="SAM" id="MobiDB-lite"/>
    </source>
</evidence>
<comment type="similarity">
    <text evidence="1">Belongs to the DnaB/DnaD family.</text>
</comment>
<evidence type="ECO:0000313" key="4">
    <source>
        <dbReference type="EMBL" id="TFJ92100.1"/>
    </source>
</evidence>
<evidence type="ECO:0000313" key="5">
    <source>
        <dbReference type="Proteomes" id="UP000298484"/>
    </source>
</evidence>
<dbReference type="PANTHER" id="PTHR37293">
    <property type="entry name" value="PHAGE REPLICATION PROTEIN-RELATED"/>
    <property type="match status" value="1"/>
</dbReference>
<dbReference type="Proteomes" id="UP000298484">
    <property type="component" value="Unassembled WGS sequence"/>
</dbReference>
<comment type="caution">
    <text evidence="4">The sequence shown here is derived from an EMBL/GenBank/DDBJ whole genome shotgun (WGS) entry which is preliminary data.</text>
</comment>
<evidence type="ECO:0000256" key="1">
    <source>
        <dbReference type="ARBA" id="ARBA00093462"/>
    </source>
</evidence>
<feature type="compositionally biased region" description="Basic and acidic residues" evidence="2">
    <location>
        <begin position="47"/>
        <end position="59"/>
    </location>
</feature>
<reference evidence="4 5" key="1">
    <citation type="submission" date="2019-03" db="EMBL/GenBank/DDBJ databases">
        <title>Genome sequence of Lentibacillus salicampi ATCC BAA-719.</title>
        <authorList>
            <person name="Maclea K.S."/>
            <person name="Simoes Junior M."/>
        </authorList>
    </citation>
    <scope>NUCLEOTIDE SEQUENCE [LARGE SCALE GENOMIC DNA]</scope>
    <source>
        <strain evidence="4 5">ATCC BAA-719</strain>
    </source>
</reference>
<dbReference type="SUPFAM" id="SSF158499">
    <property type="entry name" value="DnaD domain-like"/>
    <property type="match status" value="1"/>
</dbReference>
<dbReference type="PANTHER" id="PTHR37293:SF6">
    <property type="entry name" value="DNA REPLICATION PROTEIN DNAD"/>
    <property type="match status" value="1"/>
</dbReference>
<accession>A0A4Y9AAZ9</accession>
<gene>
    <name evidence="4" type="ORF">E4U82_14045</name>
</gene>
<evidence type="ECO:0000259" key="3">
    <source>
        <dbReference type="Pfam" id="PF07261"/>
    </source>
</evidence>
<dbReference type="Pfam" id="PF07261">
    <property type="entry name" value="DnaB_2"/>
    <property type="match status" value="1"/>
</dbReference>
<protein>
    <submittedName>
        <fullName evidence="4">DnaD domain protein</fullName>
    </submittedName>
</protein>
<dbReference type="InterPro" id="IPR053162">
    <property type="entry name" value="DnaD"/>
</dbReference>